<accession>A0A2K2B7B8</accession>
<organism evidence="10 11">
    <name type="scientific">Populus trichocarpa</name>
    <name type="common">Western balsam poplar</name>
    <name type="synonym">Populus balsamifera subsp. trichocarpa</name>
    <dbReference type="NCBI Taxonomy" id="3694"/>
    <lineage>
        <taxon>Eukaryota</taxon>
        <taxon>Viridiplantae</taxon>
        <taxon>Streptophyta</taxon>
        <taxon>Embryophyta</taxon>
        <taxon>Tracheophyta</taxon>
        <taxon>Spermatophyta</taxon>
        <taxon>Magnoliopsida</taxon>
        <taxon>eudicotyledons</taxon>
        <taxon>Gunneridae</taxon>
        <taxon>Pentapetalae</taxon>
        <taxon>rosids</taxon>
        <taxon>fabids</taxon>
        <taxon>Malpighiales</taxon>
        <taxon>Salicaceae</taxon>
        <taxon>Saliceae</taxon>
        <taxon>Populus</taxon>
    </lineage>
</organism>
<evidence type="ECO:0000256" key="3">
    <source>
        <dbReference type="ARBA" id="ARBA00023127"/>
    </source>
</evidence>
<dbReference type="GO" id="GO:0051301">
    <property type="term" value="P:cell division"/>
    <property type="evidence" value="ECO:0007669"/>
    <property type="project" value="UniProtKB-KW"/>
</dbReference>
<name>A0A2K2B7B8_POPTR</name>
<dbReference type="InterPro" id="IPR013763">
    <property type="entry name" value="Cyclin-like_dom"/>
</dbReference>
<gene>
    <name evidence="10" type="ORF">POPTR_003G148800</name>
</gene>
<evidence type="ECO:0000259" key="9">
    <source>
        <dbReference type="SMART" id="SM00385"/>
    </source>
</evidence>
<dbReference type="CDD" id="cd20588">
    <property type="entry name" value="CYCLIN_AcCycT_rpt2"/>
    <property type="match status" value="1"/>
</dbReference>
<evidence type="ECO:0000256" key="8">
    <source>
        <dbReference type="SAM" id="MobiDB-lite"/>
    </source>
</evidence>
<dbReference type="Pfam" id="PF21797">
    <property type="entry name" value="CycT2-like_C"/>
    <property type="match status" value="1"/>
</dbReference>
<evidence type="ECO:0000256" key="5">
    <source>
        <dbReference type="ARBA" id="ARBA00032263"/>
    </source>
</evidence>
<dbReference type="SUPFAM" id="SSF47954">
    <property type="entry name" value="Cyclin-like"/>
    <property type="match status" value="2"/>
</dbReference>
<dbReference type="InterPro" id="IPR043198">
    <property type="entry name" value="Cyclin/Ssn8"/>
</dbReference>
<feature type="region of interest" description="Disordered" evidence="8">
    <location>
        <begin position="448"/>
        <end position="467"/>
    </location>
</feature>
<feature type="domain" description="Cyclin-like" evidence="9">
    <location>
        <begin position="181"/>
        <end position="266"/>
    </location>
</feature>
<dbReference type="Gramene" id="Potri.003G148800.1.v4.1">
    <property type="protein sequence ID" value="Potri.003G148800.1.v4.1"/>
    <property type="gene ID" value="Potri.003G148800.v4.1"/>
</dbReference>
<evidence type="ECO:0000256" key="7">
    <source>
        <dbReference type="RuleBase" id="RU000383"/>
    </source>
</evidence>
<comment type="subunit">
    <text evidence="1">Interacts with the CDC2 protein kinase to form a serine/threonine kinase holoenzyme complex also known as maturation promoting factor (MPF). The cyclin subunit imparts substrate specificity to the complex.</text>
</comment>
<dbReference type="GO" id="GO:0005634">
    <property type="term" value="C:nucleus"/>
    <property type="evidence" value="ECO:0000318"/>
    <property type="project" value="GO_Central"/>
</dbReference>
<dbReference type="ExpressionAtlas" id="A0A2K2B7B8">
    <property type="expression patterns" value="baseline and differential"/>
</dbReference>
<dbReference type="GO" id="GO:0061575">
    <property type="term" value="F:cyclin-dependent protein serine/threonine kinase activator activity"/>
    <property type="evidence" value="ECO:0000318"/>
    <property type="project" value="GO_Central"/>
</dbReference>
<dbReference type="InParanoid" id="A0A2K2B7B8"/>
<feature type="region of interest" description="Disordered" evidence="8">
    <location>
        <begin position="1"/>
        <end position="38"/>
    </location>
</feature>
<proteinExistence type="inferred from homology"/>
<evidence type="ECO:0000256" key="2">
    <source>
        <dbReference type="ARBA" id="ARBA00022618"/>
    </source>
</evidence>
<evidence type="ECO:0000313" key="11">
    <source>
        <dbReference type="Proteomes" id="UP000006729"/>
    </source>
</evidence>
<evidence type="ECO:0000256" key="6">
    <source>
        <dbReference type="ARBA" id="ARBA00061204"/>
    </source>
</evidence>
<dbReference type="Pfam" id="PF00134">
    <property type="entry name" value="Cyclin_N"/>
    <property type="match status" value="1"/>
</dbReference>
<feature type="compositionally biased region" description="Basic and acidic residues" evidence="8">
    <location>
        <begin position="24"/>
        <end position="38"/>
    </location>
</feature>
<dbReference type="InterPro" id="IPR006671">
    <property type="entry name" value="Cyclin_N"/>
</dbReference>
<comment type="similarity">
    <text evidence="6">Belongs to the cyclin family. Cyclin T subfamily.</text>
</comment>
<dbReference type="GO" id="GO:0045944">
    <property type="term" value="P:positive regulation of transcription by RNA polymerase II"/>
    <property type="evidence" value="ECO:0000318"/>
    <property type="project" value="GO_Central"/>
</dbReference>
<keyword evidence="4" id="KW-0131">Cell cycle</keyword>
<dbReference type="FunFam" id="1.10.472.10:FF:000026">
    <property type="entry name" value="Cyclin-T1-5 like"/>
    <property type="match status" value="1"/>
</dbReference>
<feature type="region of interest" description="Disordered" evidence="8">
    <location>
        <begin position="483"/>
        <end position="594"/>
    </location>
</feature>
<dbReference type="SMART" id="SM00385">
    <property type="entry name" value="CYCLIN"/>
    <property type="match status" value="2"/>
</dbReference>
<keyword evidence="2" id="KW-0132">Cell division</keyword>
<dbReference type="Proteomes" id="UP000006729">
    <property type="component" value="Chromosome 3"/>
</dbReference>
<reference evidence="10 11" key="1">
    <citation type="journal article" date="2006" name="Science">
        <title>The genome of black cottonwood, Populus trichocarpa (Torr. &amp; Gray).</title>
        <authorList>
            <person name="Tuskan G.A."/>
            <person name="Difazio S."/>
            <person name="Jansson S."/>
            <person name="Bohlmann J."/>
            <person name="Grigoriev I."/>
            <person name="Hellsten U."/>
            <person name="Putnam N."/>
            <person name="Ralph S."/>
            <person name="Rombauts S."/>
            <person name="Salamov A."/>
            <person name="Schein J."/>
            <person name="Sterck L."/>
            <person name="Aerts A."/>
            <person name="Bhalerao R.R."/>
            <person name="Bhalerao R.P."/>
            <person name="Blaudez D."/>
            <person name="Boerjan W."/>
            <person name="Brun A."/>
            <person name="Brunner A."/>
            <person name="Busov V."/>
            <person name="Campbell M."/>
            <person name="Carlson J."/>
            <person name="Chalot M."/>
            <person name="Chapman J."/>
            <person name="Chen G.L."/>
            <person name="Cooper D."/>
            <person name="Coutinho P.M."/>
            <person name="Couturier J."/>
            <person name="Covert S."/>
            <person name="Cronk Q."/>
            <person name="Cunningham R."/>
            <person name="Davis J."/>
            <person name="Degroeve S."/>
            <person name="Dejardin A."/>
            <person name="Depamphilis C."/>
            <person name="Detter J."/>
            <person name="Dirks B."/>
            <person name="Dubchak I."/>
            <person name="Duplessis S."/>
            <person name="Ehlting J."/>
            <person name="Ellis B."/>
            <person name="Gendler K."/>
            <person name="Goodstein D."/>
            <person name="Gribskov M."/>
            <person name="Grimwood J."/>
            <person name="Groover A."/>
            <person name="Gunter L."/>
            <person name="Hamberger B."/>
            <person name="Heinze B."/>
            <person name="Helariutta Y."/>
            <person name="Henrissat B."/>
            <person name="Holligan D."/>
            <person name="Holt R."/>
            <person name="Huang W."/>
            <person name="Islam-Faridi N."/>
            <person name="Jones S."/>
            <person name="Jones-Rhoades M."/>
            <person name="Jorgensen R."/>
            <person name="Joshi C."/>
            <person name="Kangasjarvi J."/>
            <person name="Karlsson J."/>
            <person name="Kelleher C."/>
            <person name="Kirkpatrick R."/>
            <person name="Kirst M."/>
            <person name="Kohler A."/>
            <person name="Kalluri U."/>
            <person name="Larimer F."/>
            <person name="Leebens-Mack J."/>
            <person name="Leple J.C."/>
            <person name="Locascio P."/>
            <person name="Lou Y."/>
            <person name="Lucas S."/>
            <person name="Martin F."/>
            <person name="Montanini B."/>
            <person name="Napoli C."/>
            <person name="Nelson D.R."/>
            <person name="Nelson C."/>
            <person name="Nieminen K."/>
            <person name="Nilsson O."/>
            <person name="Pereda V."/>
            <person name="Peter G."/>
            <person name="Philippe R."/>
            <person name="Pilate G."/>
            <person name="Poliakov A."/>
            <person name="Razumovskaya J."/>
            <person name="Richardson P."/>
            <person name="Rinaldi C."/>
            <person name="Ritland K."/>
            <person name="Rouze P."/>
            <person name="Ryaboy D."/>
            <person name="Schmutz J."/>
            <person name="Schrader J."/>
            <person name="Segerman B."/>
            <person name="Shin H."/>
            <person name="Siddiqui A."/>
            <person name="Sterky F."/>
            <person name="Terry A."/>
            <person name="Tsai C.J."/>
            <person name="Uberbacher E."/>
            <person name="Unneberg P."/>
            <person name="Vahala J."/>
            <person name="Wall K."/>
            <person name="Wessler S."/>
            <person name="Yang G."/>
            <person name="Yin T."/>
            <person name="Douglas C."/>
            <person name="Marra M."/>
            <person name="Sandberg G."/>
            <person name="Van de Peer Y."/>
            <person name="Rokhsar D."/>
        </authorList>
    </citation>
    <scope>NUCLEOTIDE SEQUENCE [LARGE SCALE GENOMIC DNA]</scope>
    <source>
        <strain evidence="11">cv. Nisqually</strain>
    </source>
</reference>
<feature type="region of interest" description="Disordered" evidence="8">
    <location>
        <begin position="383"/>
        <end position="434"/>
    </location>
</feature>
<evidence type="ECO:0000256" key="4">
    <source>
        <dbReference type="ARBA" id="ARBA00023306"/>
    </source>
</evidence>
<dbReference type="GO" id="GO:0032786">
    <property type="term" value="P:positive regulation of DNA-templated transcription, elongation"/>
    <property type="evidence" value="ECO:0000318"/>
    <property type="project" value="GO_Central"/>
</dbReference>
<dbReference type="FunCoup" id="A0A2K2B7B8">
    <property type="interactions" value="4212"/>
</dbReference>
<dbReference type="AlphaFoldDB" id="A0A2K2B7B8"/>
<dbReference type="EMBL" id="CM009292">
    <property type="protein sequence ID" value="PNT45678.1"/>
    <property type="molecule type" value="Genomic_DNA"/>
</dbReference>
<feature type="compositionally biased region" description="Polar residues" evidence="8">
    <location>
        <begin position="329"/>
        <end position="344"/>
    </location>
</feature>
<feature type="compositionally biased region" description="Acidic residues" evidence="8">
    <location>
        <begin position="523"/>
        <end position="532"/>
    </location>
</feature>
<dbReference type="STRING" id="3694.A0A2K2B7B8"/>
<keyword evidence="11" id="KW-1185">Reference proteome</keyword>
<feature type="domain" description="Cyclin-like" evidence="9">
    <location>
        <begin position="66"/>
        <end position="168"/>
    </location>
</feature>
<dbReference type="SMR" id="A0A2K2B7B8"/>
<protein>
    <recommendedName>
        <fullName evidence="5">B-like cyclin</fullName>
    </recommendedName>
</protein>
<evidence type="ECO:0000256" key="1">
    <source>
        <dbReference type="ARBA" id="ARBA00011177"/>
    </source>
</evidence>
<dbReference type="OMA" id="YNHDSIE"/>
<feature type="compositionally biased region" description="Basic and acidic residues" evidence="8">
    <location>
        <begin position="546"/>
        <end position="594"/>
    </location>
</feature>
<dbReference type="PANTHER" id="PTHR10026">
    <property type="entry name" value="CYCLIN"/>
    <property type="match status" value="1"/>
</dbReference>
<dbReference type="FunFam" id="1.10.472.10:FF:000028">
    <property type="entry name" value="Cyclin-T1-5 like"/>
    <property type="match status" value="1"/>
</dbReference>
<dbReference type="CDD" id="cd20587">
    <property type="entry name" value="CYCLIN_AcCycT_rpt1"/>
    <property type="match status" value="1"/>
</dbReference>
<feature type="compositionally biased region" description="Basic and acidic residues" evidence="8">
    <location>
        <begin position="448"/>
        <end position="464"/>
    </location>
</feature>
<dbReference type="GO" id="GO:0008024">
    <property type="term" value="C:cyclin/CDK positive transcription elongation factor complex"/>
    <property type="evidence" value="ECO:0000318"/>
    <property type="project" value="GO_Central"/>
</dbReference>
<feature type="region of interest" description="Disordered" evidence="8">
    <location>
        <begin position="272"/>
        <end position="344"/>
    </location>
</feature>
<keyword evidence="3 7" id="KW-0195">Cyclin</keyword>
<dbReference type="InterPro" id="IPR036915">
    <property type="entry name" value="Cyclin-like_sf"/>
</dbReference>
<dbReference type="Gramene" id="Potri.003G148800.2.v4.1">
    <property type="protein sequence ID" value="Potri.003G148800.2.v4.1"/>
    <property type="gene ID" value="Potri.003G148800.v4.1"/>
</dbReference>
<dbReference type="Gene3D" id="1.10.472.10">
    <property type="entry name" value="Cyclin-like"/>
    <property type="match status" value="2"/>
</dbReference>
<sequence>MAGLLLPGESSHYGNSEGGPSRSSQERPEEGDRWYFSRKEIEENSPSRRDNIDLKKETYLRKSYCTFLQDLGMRLKVPQVTIATAIIFCHRFFIRQSHANNDRRTVATVCMFLAGKVEETPRPLKDVIVVSYEIMHKKDPAAAQRIKQKEVYEQQKELILIGERVVLATLGFDFNVHHPYKPLVEAIKKFKVAQNALAQVAWNFVNDGLRTSLCLQFKPHHIAAGAIFLAAKFLKVKLPSDGEKVWWQEFDVTPRQLEEVSNQMLELYEQNRVPQSQGSEVEGSAGGGSGHRLLTRTPAVSEDHVSKQTSSRAAPEPVCQDINVGPPRNTHTQNNENGSGETESVITDHKVEVETRDNQHHEHVSHKEITREDPNKVRYEAEQIGEEDQKRTAGRNEGAEAGEWRDDAVSRKSSSIVGRNLDLREGPVNQSPKDAIKMIDKDKVKAALEKRKKSRGETTRKKDIMDEDDLIERELEDGVELAAEDEKIKRERRQSWSNNDHAEIGDGNHMIMKGQSSRGLEAEYVEEGEMLDDASPVLNGRKRKGSPAERQSEGKRRHDYIPNHNRDTIEDGHKMGKSGYVDREHRRHSQDNHL</sequence>
<evidence type="ECO:0000313" key="10">
    <source>
        <dbReference type="EMBL" id="PNT45678.1"/>
    </source>
</evidence>
<dbReference type="OrthoDB" id="10264655at2759"/>